<dbReference type="PROSITE" id="PS51352">
    <property type="entry name" value="THIOREDOXIN_2"/>
    <property type="match status" value="1"/>
</dbReference>
<evidence type="ECO:0000313" key="9">
    <source>
        <dbReference type="Proteomes" id="UP000199556"/>
    </source>
</evidence>
<accession>A0A1I4PDW9</accession>
<keyword evidence="2 6" id="KW-0049">Antioxidant</keyword>
<dbReference type="InterPro" id="IPR037944">
    <property type="entry name" value="PRX5-like"/>
</dbReference>
<dbReference type="FunFam" id="3.40.30.10:FF:000020">
    <property type="entry name" value="Peroxiredoxin"/>
    <property type="match status" value="1"/>
</dbReference>
<proteinExistence type="inferred from homology"/>
<dbReference type="GO" id="GO:0045454">
    <property type="term" value="P:cell redox homeostasis"/>
    <property type="evidence" value="ECO:0007669"/>
    <property type="project" value="TreeGrafter"/>
</dbReference>
<dbReference type="InterPro" id="IPR013766">
    <property type="entry name" value="Thioredoxin_domain"/>
</dbReference>
<evidence type="ECO:0000256" key="1">
    <source>
        <dbReference type="ARBA" id="ARBA00022559"/>
    </source>
</evidence>
<keyword evidence="4 6" id="KW-0676">Redox-active center</keyword>
<evidence type="ECO:0000256" key="3">
    <source>
        <dbReference type="ARBA" id="ARBA00023002"/>
    </source>
</evidence>
<gene>
    <name evidence="8" type="ORF">SAMN05421721_101207</name>
</gene>
<evidence type="ECO:0000259" key="7">
    <source>
        <dbReference type="PROSITE" id="PS51352"/>
    </source>
</evidence>
<keyword evidence="3 6" id="KW-0560">Oxidoreductase</keyword>
<keyword evidence="1 6" id="KW-0575">Peroxidase</keyword>
<dbReference type="EC" id="1.11.1.27" evidence="6"/>
<dbReference type="GO" id="GO:0034599">
    <property type="term" value="P:cellular response to oxidative stress"/>
    <property type="evidence" value="ECO:0007669"/>
    <property type="project" value="InterPro"/>
</dbReference>
<dbReference type="SUPFAM" id="SSF52833">
    <property type="entry name" value="Thioredoxin-like"/>
    <property type="match status" value="1"/>
</dbReference>
<protein>
    <recommendedName>
        <fullName evidence="6">Glutathione-dependent peroxiredoxin</fullName>
        <ecNumber evidence="6">1.11.1.27</ecNumber>
    </recommendedName>
</protein>
<evidence type="ECO:0000256" key="6">
    <source>
        <dbReference type="RuleBase" id="RU366011"/>
    </source>
</evidence>
<comment type="similarity">
    <text evidence="6">Belongs to the peroxiredoxin family. Prx5 subfamily.</text>
</comment>
<dbReference type="AlphaFoldDB" id="A0A1I4PDW9"/>
<organism evidence="8 9">
    <name type="scientific">Ectothiorhodospira mobilis</name>
    <dbReference type="NCBI Taxonomy" id="195064"/>
    <lineage>
        <taxon>Bacteria</taxon>
        <taxon>Pseudomonadati</taxon>
        <taxon>Pseudomonadota</taxon>
        <taxon>Gammaproteobacteria</taxon>
        <taxon>Chromatiales</taxon>
        <taxon>Ectothiorhodospiraceae</taxon>
        <taxon>Ectothiorhodospira</taxon>
    </lineage>
</organism>
<dbReference type="InterPro" id="IPR036249">
    <property type="entry name" value="Thioredoxin-like_sf"/>
</dbReference>
<comment type="catalytic activity">
    <reaction evidence="6">
        <text>a hydroperoxide + 2 glutathione = an alcohol + glutathione disulfide + H2O</text>
        <dbReference type="Rhea" id="RHEA:62632"/>
        <dbReference type="ChEBI" id="CHEBI:15377"/>
        <dbReference type="ChEBI" id="CHEBI:30879"/>
        <dbReference type="ChEBI" id="CHEBI:35924"/>
        <dbReference type="ChEBI" id="CHEBI:57925"/>
        <dbReference type="ChEBI" id="CHEBI:58297"/>
        <dbReference type="EC" id="1.11.1.27"/>
    </reaction>
</comment>
<keyword evidence="9" id="KW-1185">Reference proteome</keyword>
<dbReference type="PANTHER" id="PTHR10430:SF16">
    <property type="entry name" value="PEROXIREDOXIN-5, MITOCHONDRIAL"/>
    <property type="match status" value="1"/>
</dbReference>
<dbReference type="OrthoDB" id="9800621at2"/>
<dbReference type="STRING" id="195064.SAMN05421721_101207"/>
<reference evidence="8 9" key="1">
    <citation type="submission" date="2016-10" db="EMBL/GenBank/DDBJ databases">
        <authorList>
            <person name="de Groot N.N."/>
        </authorList>
    </citation>
    <scope>NUCLEOTIDE SEQUENCE [LARGE SCALE GENOMIC DNA]</scope>
    <source>
        <strain evidence="8 9">DSM 4180</strain>
    </source>
</reference>
<dbReference type="GO" id="GO:0005737">
    <property type="term" value="C:cytoplasm"/>
    <property type="evidence" value="ECO:0007669"/>
    <property type="project" value="TreeGrafter"/>
</dbReference>
<dbReference type="Proteomes" id="UP000199556">
    <property type="component" value="Unassembled WGS sequence"/>
</dbReference>
<feature type="domain" description="Thioredoxin" evidence="7">
    <location>
        <begin position="3"/>
        <end position="165"/>
    </location>
</feature>
<evidence type="ECO:0000256" key="4">
    <source>
        <dbReference type="ARBA" id="ARBA00023284"/>
    </source>
</evidence>
<comment type="function">
    <text evidence="6">Thiol-specific peroxidase that catalyzes the reduction of hydrogen peroxide and organic hydroperoxides to water and alcohols, respectively. Plays a role in cell protection against oxidative stress by detoxifying peroxides.</text>
</comment>
<dbReference type="EMBL" id="FOUO01000001">
    <property type="protein sequence ID" value="SFM25974.1"/>
    <property type="molecule type" value="Genomic_DNA"/>
</dbReference>
<name>A0A1I4PDW9_ECTMO</name>
<evidence type="ECO:0000313" key="8">
    <source>
        <dbReference type="EMBL" id="SFM25974.1"/>
    </source>
</evidence>
<evidence type="ECO:0000256" key="2">
    <source>
        <dbReference type="ARBA" id="ARBA00022862"/>
    </source>
</evidence>
<dbReference type="GO" id="GO:0008379">
    <property type="term" value="F:thioredoxin peroxidase activity"/>
    <property type="evidence" value="ECO:0007669"/>
    <property type="project" value="InterPro"/>
</dbReference>
<dbReference type="InterPro" id="IPR013740">
    <property type="entry name" value="Redoxin"/>
</dbReference>
<dbReference type="RefSeq" id="WP_090483336.1">
    <property type="nucleotide sequence ID" value="NZ_FOUO01000001.1"/>
</dbReference>
<dbReference type="PANTHER" id="PTHR10430">
    <property type="entry name" value="PEROXIREDOXIN"/>
    <property type="match status" value="1"/>
</dbReference>
<dbReference type="CDD" id="cd03013">
    <property type="entry name" value="PRX5_like"/>
    <property type="match status" value="1"/>
</dbReference>
<evidence type="ECO:0000256" key="5">
    <source>
        <dbReference type="PIRSR" id="PIRSR637944-1"/>
    </source>
</evidence>
<dbReference type="Pfam" id="PF08534">
    <property type="entry name" value="Redoxin"/>
    <property type="match status" value="1"/>
</dbReference>
<dbReference type="Gene3D" id="3.40.30.10">
    <property type="entry name" value="Glutaredoxin"/>
    <property type="match status" value="1"/>
</dbReference>
<dbReference type="GO" id="GO:0042744">
    <property type="term" value="P:hydrogen peroxide catabolic process"/>
    <property type="evidence" value="ECO:0007669"/>
    <property type="project" value="TreeGrafter"/>
</dbReference>
<sequence length="167" mass="17941">MPIAIGDPLPDIPLRIMTPAGDQPVHTLELFSGYRVALFAVPGAFTPACSGIHLPGFIARHDRLKAAGIERILCLAVNDIFVMNAWGEIHQVGDRIRMVADGNAEFTRAVGLDMDARASGMGIRSQRYAMIVDNGRVTWMGVDEAGQVSRSAADAVLRALESPSETV</sequence>
<feature type="active site" description="Cysteine sulfenic acid (-SOH) intermediate" evidence="5">
    <location>
        <position position="49"/>
    </location>
</feature>